<reference evidence="1" key="1">
    <citation type="submission" date="2022-11" db="EMBL/GenBank/DDBJ databases">
        <authorList>
            <person name="Petersen C."/>
        </authorList>
    </citation>
    <scope>NUCLEOTIDE SEQUENCE</scope>
    <source>
        <strain evidence="1">IBT 20477</strain>
    </source>
</reference>
<dbReference type="Proteomes" id="UP001150942">
    <property type="component" value="Unassembled WGS sequence"/>
</dbReference>
<protein>
    <submittedName>
        <fullName evidence="1">Uncharacterized protein</fullName>
    </submittedName>
</protein>
<dbReference type="EMBL" id="JAPQKQ010000006">
    <property type="protein sequence ID" value="KAJ5193534.1"/>
    <property type="molecule type" value="Genomic_DNA"/>
</dbReference>
<evidence type="ECO:0000313" key="1">
    <source>
        <dbReference type="EMBL" id="KAJ5193534.1"/>
    </source>
</evidence>
<organism evidence="1 2">
    <name type="scientific">Penicillium cf. viridicatum</name>
    <dbReference type="NCBI Taxonomy" id="2972119"/>
    <lineage>
        <taxon>Eukaryota</taxon>
        <taxon>Fungi</taxon>
        <taxon>Dikarya</taxon>
        <taxon>Ascomycota</taxon>
        <taxon>Pezizomycotina</taxon>
        <taxon>Eurotiomycetes</taxon>
        <taxon>Eurotiomycetidae</taxon>
        <taxon>Eurotiales</taxon>
        <taxon>Aspergillaceae</taxon>
        <taxon>Penicillium</taxon>
    </lineage>
</organism>
<comment type="caution">
    <text evidence="1">The sequence shown here is derived from an EMBL/GenBank/DDBJ whole genome shotgun (WGS) entry which is preliminary data.</text>
</comment>
<gene>
    <name evidence="1" type="ORF">N7449_009676</name>
</gene>
<keyword evidence="2" id="KW-1185">Reference proteome</keyword>
<evidence type="ECO:0000313" key="2">
    <source>
        <dbReference type="Proteomes" id="UP001150942"/>
    </source>
</evidence>
<accession>A0A9W9JBT6</accession>
<sequence>MFPFAARLFPISHPHNISQVQVRSETAIWKRRTAHEHANRVPESTKGNQLRGEEDQQINELIISLGGCLHNAIVTDTKVRLVDGYEGIWVCSLITGKLEGLHESQTIAESS</sequence>
<reference evidence="1" key="2">
    <citation type="journal article" date="2023" name="IMA Fungus">
        <title>Comparative genomic study of the Penicillium genus elucidates a diverse pangenome and 15 lateral gene transfer events.</title>
        <authorList>
            <person name="Petersen C."/>
            <person name="Sorensen T."/>
            <person name="Nielsen M.R."/>
            <person name="Sondergaard T.E."/>
            <person name="Sorensen J.L."/>
            <person name="Fitzpatrick D.A."/>
            <person name="Frisvad J.C."/>
            <person name="Nielsen K.L."/>
        </authorList>
    </citation>
    <scope>NUCLEOTIDE SEQUENCE</scope>
    <source>
        <strain evidence="1">IBT 20477</strain>
    </source>
</reference>
<name>A0A9W9JBT6_9EURO</name>
<proteinExistence type="predicted"/>
<dbReference type="AlphaFoldDB" id="A0A9W9JBT6"/>